<evidence type="ECO:0000256" key="10">
    <source>
        <dbReference type="ARBA" id="ARBA00023180"/>
    </source>
</evidence>
<dbReference type="GO" id="GO:0097272">
    <property type="term" value="P:ammonium homeostasis"/>
    <property type="evidence" value="ECO:0007669"/>
    <property type="project" value="UniProtKB-ARBA"/>
</dbReference>
<evidence type="ECO:0000256" key="18">
    <source>
        <dbReference type="SAM" id="MobiDB-lite"/>
    </source>
</evidence>
<evidence type="ECO:0000256" key="12">
    <source>
        <dbReference type="ARBA" id="ARBA00035761"/>
    </source>
</evidence>
<evidence type="ECO:0000256" key="16">
    <source>
        <dbReference type="ARBA" id="ARBA00042473"/>
    </source>
</evidence>
<evidence type="ECO:0000256" key="9">
    <source>
        <dbReference type="ARBA" id="ARBA00023177"/>
    </source>
</evidence>
<dbReference type="PANTHER" id="PTHR11730:SF32">
    <property type="entry name" value="AMMONIUM TRANSPORTER RH TYPE A"/>
    <property type="match status" value="1"/>
</dbReference>
<feature type="transmembrane region" description="Helical" evidence="19">
    <location>
        <begin position="53"/>
        <end position="75"/>
    </location>
</feature>
<evidence type="ECO:0000256" key="19">
    <source>
        <dbReference type="SAM" id="Phobius"/>
    </source>
</evidence>
<keyword evidence="8 19" id="KW-0472">Membrane</keyword>
<protein>
    <recommendedName>
        <fullName evidence="14">Ammonium transporter Rh type A</fullName>
    </recommendedName>
    <alternativeName>
        <fullName evidence="16">Erythrocyte membrane glycoprotein Rh50</fullName>
    </alternativeName>
    <alternativeName>
        <fullName evidence="15">Rhesus blood group family type A glycoprotein</fullName>
    </alternativeName>
</protein>
<evidence type="ECO:0000256" key="7">
    <source>
        <dbReference type="ARBA" id="ARBA00022989"/>
    </source>
</evidence>
<comment type="catalytic activity">
    <reaction evidence="12">
        <text>CO2(out) = CO2(in)</text>
        <dbReference type="Rhea" id="RHEA:74891"/>
        <dbReference type="ChEBI" id="CHEBI:16526"/>
    </reaction>
</comment>
<evidence type="ECO:0000259" key="20">
    <source>
        <dbReference type="Pfam" id="PF00909"/>
    </source>
</evidence>
<feature type="transmembrane region" description="Helical" evidence="19">
    <location>
        <begin position="301"/>
        <end position="321"/>
    </location>
</feature>
<organism evidence="21 22">
    <name type="scientific">Coilia grayii</name>
    <name type="common">Gray's grenadier anchovy</name>
    <dbReference type="NCBI Taxonomy" id="363190"/>
    <lineage>
        <taxon>Eukaryota</taxon>
        <taxon>Metazoa</taxon>
        <taxon>Chordata</taxon>
        <taxon>Craniata</taxon>
        <taxon>Vertebrata</taxon>
        <taxon>Euteleostomi</taxon>
        <taxon>Actinopterygii</taxon>
        <taxon>Neopterygii</taxon>
        <taxon>Teleostei</taxon>
        <taxon>Clupei</taxon>
        <taxon>Clupeiformes</taxon>
        <taxon>Clupeoidei</taxon>
        <taxon>Engraulidae</taxon>
        <taxon>Coilinae</taxon>
        <taxon>Coilia</taxon>
    </lineage>
</organism>
<feature type="transmembrane region" description="Helical" evidence="19">
    <location>
        <begin position="12"/>
        <end position="33"/>
    </location>
</feature>
<dbReference type="GO" id="GO:0005886">
    <property type="term" value="C:plasma membrane"/>
    <property type="evidence" value="ECO:0007669"/>
    <property type="project" value="UniProtKB-SubCell"/>
</dbReference>
<keyword evidence="7 19" id="KW-1133">Transmembrane helix</keyword>
<dbReference type="PRINTS" id="PR00342">
    <property type="entry name" value="RHESUSRHD"/>
</dbReference>
<dbReference type="GO" id="GO:0072488">
    <property type="term" value="P:ammonium transmembrane transport"/>
    <property type="evidence" value="ECO:0007669"/>
    <property type="project" value="UniProtKB-KW"/>
</dbReference>
<accession>A0ABD1J696</accession>
<comment type="subcellular location">
    <subcellularLocation>
        <location evidence="2">Cell membrane</location>
        <topology evidence="2">Multi-pass membrane protein</topology>
    </subcellularLocation>
</comment>
<evidence type="ECO:0000256" key="6">
    <source>
        <dbReference type="ARBA" id="ARBA00022692"/>
    </source>
</evidence>
<evidence type="ECO:0000256" key="5">
    <source>
        <dbReference type="ARBA" id="ARBA00022475"/>
    </source>
</evidence>
<feature type="transmembrane region" description="Helical" evidence="19">
    <location>
        <begin position="370"/>
        <end position="391"/>
    </location>
</feature>
<dbReference type="SUPFAM" id="SSF111352">
    <property type="entry name" value="Ammonium transporter"/>
    <property type="match status" value="1"/>
</dbReference>
<evidence type="ECO:0000256" key="3">
    <source>
        <dbReference type="ARBA" id="ARBA00011036"/>
    </source>
</evidence>
<evidence type="ECO:0000256" key="8">
    <source>
        <dbReference type="ARBA" id="ARBA00023136"/>
    </source>
</evidence>
<keyword evidence="5" id="KW-1003">Cell membrane</keyword>
<dbReference type="InterPro" id="IPR002229">
    <property type="entry name" value="RhesusRHD"/>
</dbReference>
<name>A0ABD1J696_9TELE</name>
<evidence type="ECO:0000256" key="1">
    <source>
        <dbReference type="ARBA" id="ARBA00000309"/>
    </source>
</evidence>
<comment type="subunit">
    <text evidence="17">Homodimer. Heterotrimer; a RHCE monomer interacts with a RHAG homodimer. Component of the ankyrin-1 complex in the erythrocyte, composed of ANK1, RHCE, RHAG, SLC4A1, EPB42, GYPA, GYPB and AQP1. Interacts with GYPB (via the N-terminal); this interaction bridges the (RHAG)2(RHCE) heterotrimer with the SLC4A1 Band 3 I dimer complexed with GYPA.</text>
</comment>
<comment type="similarity">
    <text evidence="3">Belongs to the ammonium transporter (TC 2.A.49) family. Rh subfamily.</text>
</comment>
<dbReference type="FunFam" id="1.10.3430.10:FF:000001">
    <property type="entry name" value="Ammonium transporter Rh type C"/>
    <property type="match status" value="1"/>
</dbReference>
<keyword evidence="22" id="KW-1185">Reference proteome</keyword>
<evidence type="ECO:0000256" key="15">
    <source>
        <dbReference type="ARBA" id="ARBA00042104"/>
    </source>
</evidence>
<dbReference type="Gene3D" id="1.10.3430.10">
    <property type="entry name" value="Ammonium transporter AmtB like domains"/>
    <property type="match status" value="1"/>
</dbReference>
<evidence type="ECO:0000256" key="4">
    <source>
        <dbReference type="ARBA" id="ARBA00022448"/>
    </source>
</evidence>
<keyword evidence="6 19" id="KW-0812">Transmembrane</keyword>
<keyword evidence="9" id="KW-0924">Ammonia transport</keyword>
<evidence type="ECO:0000313" key="21">
    <source>
        <dbReference type="EMBL" id="KAL2082684.1"/>
    </source>
</evidence>
<proteinExistence type="inferred from homology"/>
<dbReference type="InterPro" id="IPR024041">
    <property type="entry name" value="NH4_transpt_AmtB-like_dom"/>
</dbReference>
<evidence type="ECO:0000256" key="17">
    <source>
        <dbReference type="ARBA" id="ARBA00046403"/>
    </source>
</evidence>
<evidence type="ECO:0000313" key="22">
    <source>
        <dbReference type="Proteomes" id="UP001591681"/>
    </source>
</evidence>
<keyword evidence="4" id="KW-0813">Transport</keyword>
<sequence length="436" mass="46918">MPAFATNMRFKFPIVALTLEILTIILYAVFVVYDDGKPSHDHHNDHNKTSETSPVILYPMFQDVHVMIFIGFGFLMTFLKRYGFSSVGLNLLLAAFGLQWGLLLQNVWHLEDGKIKVNILKMINADFSTATVLISFGAVLGKTSPVQLLIMTLLEITTFAINEHIVVEMLKVSDIGASMTIHAFGAYFGLAVARMLYRPGLRNGHENDGSVYHSDLFAMIGTVYLWMFWPSFNSAIADPGMPQLTAIINTYFSLAACALSAYATSSLVEHKGKLDMVHIQNATLAGGVAVGTCANMSIGPFGAMIIGLLAGIISTVGFKFLTPILAANLGIQDTCGVHNLHGMPGILGGLAGIVAVALGKLEGTDPAMQAAGLASSLGFALVGGAITGLIMKLPFWGQPPDQNCFDDSIYWEVPEEEDESEESLAHGDHSKNKAEA</sequence>
<evidence type="ECO:0000256" key="11">
    <source>
        <dbReference type="ARBA" id="ARBA00025220"/>
    </source>
</evidence>
<dbReference type="EMBL" id="JBHFQA010000019">
    <property type="protein sequence ID" value="KAL2082684.1"/>
    <property type="molecule type" value="Genomic_DNA"/>
</dbReference>
<feature type="transmembrane region" description="Helical" evidence="19">
    <location>
        <begin position="341"/>
        <end position="358"/>
    </location>
</feature>
<feature type="transmembrane region" description="Helical" evidence="19">
    <location>
        <begin position="209"/>
        <end position="229"/>
    </location>
</feature>
<comment type="catalytic activity">
    <reaction evidence="1">
        <text>NH4(+)(in) = NH4(+)(out)</text>
        <dbReference type="Rhea" id="RHEA:28747"/>
        <dbReference type="ChEBI" id="CHEBI:28938"/>
    </reaction>
</comment>
<feature type="transmembrane region" description="Helical" evidence="19">
    <location>
        <begin position="148"/>
        <end position="167"/>
    </location>
</feature>
<evidence type="ECO:0000256" key="14">
    <source>
        <dbReference type="ARBA" id="ARBA00041037"/>
    </source>
</evidence>
<feature type="transmembrane region" description="Helical" evidence="19">
    <location>
        <begin position="179"/>
        <end position="197"/>
    </location>
</feature>
<feature type="transmembrane region" description="Helical" evidence="19">
    <location>
        <begin position="241"/>
        <end position="263"/>
    </location>
</feature>
<dbReference type="AlphaFoldDB" id="A0ABD1J696"/>
<comment type="function">
    <text evidence="11">Functions as an ammonia transporter. May play a role in the elimination of ammonia in the gill.</text>
</comment>
<feature type="transmembrane region" description="Helical" evidence="19">
    <location>
        <begin position="82"/>
        <end position="102"/>
    </location>
</feature>
<dbReference type="Proteomes" id="UP001591681">
    <property type="component" value="Unassembled WGS sequence"/>
</dbReference>
<comment type="catalytic activity">
    <reaction evidence="13">
        <text>methylamine(out) = methylamine(in)</text>
        <dbReference type="Rhea" id="RHEA:74391"/>
        <dbReference type="ChEBI" id="CHEBI:59338"/>
    </reaction>
</comment>
<keyword evidence="10" id="KW-0325">Glycoprotein</keyword>
<dbReference type="InterPro" id="IPR029020">
    <property type="entry name" value="Ammonium/urea_transptr"/>
</dbReference>
<comment type="caution">
    <text evidence="21">The sequence shown here is derived from an EMBL/GenBank/DDBJ whole genome shotgun (WGS) entry which is preliminary data.</text>
</comment>
<evidence type="ECO:0000256" key="13">
    <source>
        <dbReference type="ARBA" id="ARBA00036281"/>
    </source>
</evidence>
<evidence type="ECO:0000256" key="2">
    <source>
        <dbReference type="ARBA" id="ARBA00004651"/>
    </source>
</evidence>
<reference evidence="21 22" key="1">
    <citation type="submission" date="2024-09" db="EMBL/GenBank/DDBJ databases">
        <title>A chromosome-level genome assembly of Gray's grenadier anchovy, Coilia grayii.</title>
        <authorList>
            <person name="Fu Z."/>
        </authorList>
    </citation>
    <scope>NUCLEOTIDE SEQUENCE [LARGE SCALE GENOMIC DNA]</scope>
    <source>
        <strain evidence="21">G4</strain>
        <tissue evidence="21">Muscle</tissue>
    </source>
</reference>
<gene>
    <name evidence="21" type="ORF">ACEWY4_022502</name>
</gene>
<feature type="transmembrane region" description="Helical" evidence="19">
    <location>
        <begin position="122"/>
        <end position="141"/>
    </location>
</feature>
<feature type="compositionally biased region" description="Basic and acidic residues" evidence="18">
    <location>
        <begin position="423"/>
        <end position="436"/>
    </location>
</feature>
<feature type="region of interest" description="Disordered" evidence="18">
    <location>
        <begin position="414"/>
        <end position="436"/>
    </location>
</feature>
<dbReference type="Pfam" id="PF00909">
    <property type="entry name" value="Ammonium_transp"/>
    <property type="match status" value="1"/>
</dbReference>
<feature type="domain" description="Ammonium transporter AmtB-like" evidence="20">
    <location>
        <begin position="50"/>
        <end position="406"/>
    </location>
</feature>
<dbReference type="PANTHER" id="PTHR11730">
    <property type="entry name" value="AMMONIUM TRANSPORTER"/>
    <property type="match status" value="1"/>
</dbReference>